<dbReference type="Proteomes" id="UP001044222">
    <property type="component" value="Chromosome 13"/>
</dbReference>
<comment type="caution">
    <text evidence="1">The sequence shown here is derived from an EMBL/GenBank/DDBJ whole genome shotgun (WGS) entry which is preliminary data.</text>
</comment>
<dbReference type="EMBL" id="JAFIRN010000013">
    <property type="protein sequence ID" value="KAG5837369.1"/>
    <property type="molecule type" value="Genomic_DNA"/>
</dbReference>
<reference evidence="1" key="1">
    <citation type="submission" date="2021-01" db="EMBL/GenBank/DDBJ databases">
        <title>A chromosome-scale assembly of European eel, Anguilla anguilla.</title>
        <authorList>
            <person name="Henkel C."/>
            <person name="Jong-Raadsen S.A."/>
            <person name="Dufour S."/>
            <person name="Weltzien F.-A."/>
            <person name="Palstra A.P."/>
            <person name="Pelster B."/>
            <person name="Spaink H.P."/>
            <person name="Van Den Thillart G.E."/>
            <person name="Jansen H."/>
            <person name="Zahm M."/>
            <person name="Klopp C."/>
            <person name="Cedric C."/>
            <person name="Louis A."/>
            <person name="Berthelot C."/>
            <person name="Parey E."/>
            <person name="Roest Crollius H."/>
            <person name="Montfort J."/>
            <person name="Robinson-Rechavi M."/>
            <person name="Bucao C."/>
            <person name="Bouchez O."/>
            <person name="Gislard M."/>
            <person name="Lluch J."/>
            <person name="Milhes M."/>
            <person name="Lampietro C."/>
            <person name="Lopez Roques C."/>
            <person name="Donnadieu C."/>
            <person name="Braasch I."/>
            <person name="Desvignes T."/>
            <person name="Postlethwait J."/>
            <person name="Bobe J."/>
            <person name="Guiguen Y."/>
            <person name="Dirks R."/>
        </authorList>
    </citation>
    <scope>NUCLEOTIDE SEQUENCE</scope>
    <source>
        <strain evidence="1">Tag_6206</strain>
        <tissue evidence="1">Liver</tissue>
    </source>
</reference>
<keyword evidence="2" id="KW-1185">Reference proteome</keyword>
<evidence type="ECO:0000313" key="1">
    <source>
        <dbReference type="EMBL" id="KAG5837369.1"/>
    </source>
</evidence>
<sequence length="191" mass="20432">MSTSVSEPVILQPKGCTSNSTLCLAHIGTDCLHCAPSPCNHTAPPMGREPHLPLSPNPDMGQFCCITGALQEHYGNVVGMLCVVLLVSVCRHSLLLQLWVCPSHGFVIGVACQDGWGLSMGRVLEESSVSLKCCVCVRVCMCRVCVCVLGVGERVKWCVVCFMGLFECVLCVCVCVCVCGRVHGDAIESKE</sequence>
<dbReference type="AlphaFoldDB" id="A0A9D3LX31"/>
<proteinExistence type="predicted"/>
<evidence type="ECO:0000313" key="2">
    <source>
        <dbReference type="Proteomes" id="UP001044222"/>
    </source>
</evidence>
<accession>A0A9D3LX31</accession>
<protein>
    <submittedName>
        <fullName evidence="1">Uncharacterized protein</fullName>
    </submittedName>
</protein>
<name>A0A9D3LX31_ANGAN</name>
<gene>
    <name evidence="1" type="ORF">ANANG_G00238540</name>
</gene>
<organism evidence="1 2">
    <name type="scientific">Anguilla anguilla</name>
    <name type="common">European freshwater eel</name>
    <name type="synonym">Muraena anguilla</name>
    <dbReference type="NCBI Taxonomy" id="7936"/>
    <lineage>
        <taxon>Eukaryota</taxon>
        <taxon>Metazoa</taxon>
        <taxon>Chordata</taxon>
        <taxon>Craniata</taxon>
        <taxon>Vertebrata</taxon>
        <taxon>Euteleostomi</taxon>
        <taxon>Actinopterygii</taxon>
        <taxon>Neopterygii</taxon>
        <taxon>Teleostei</taxon>
        <taxon>Anguilliformes</taxon>
        <taxon>Anguillidae</taxon>
        <taxon>Anguilla</taxon>
    </lineage>
</organism>